<dbReference type="GO" id="GO:0016567">
    <property type="term" value="P:protein ubiquitination"/>
    <property type="evidence" value="ECO:0007669"/>
    <property type="project" value="UniProtKB-UniPathway"/>
</dbReference>
<dbReference type="SUPFAM" id="SSF57850">
    <property type="entry name" value="RING/U-box"/>
    <property type="match status" value="1"/>
</dbReference>
<dbReference type="PANTHER" id="PTHR35549:SF1">
    <property type="entry name" value="OS04G0584500 PROTEIN"/>
    <property type="match status" value="1"/>
</dbReference>
<evidence type="ECO:0000256" key="2">
    <source>
        <dbReference type="ARBA" id="ARBA00004906"/>
    </source>
</evidence>
<organism evidence="7 8">
    <name type="scientific">Apostasia shenzhenica</name>
    <dbReference type="NCBI Taxonomy" id="1088818"/>
    <lineage>
        <taxon>Eukaryota</taxon>
        <taxon>Viridiplantae</taxon>
        <taxon>Streptophyta</taxon>
        <taxon>Embryophyta</taxon>
        <taxon>Tracheophyta</taxon>
        <taxon>Spermatophyta</taxon>
        <taxon>Magnoliopsida</taxon>
        <taxon>Liliopsida</taxon>
        <taxon>Asparagales</taxon>
        <taxon>Orchidaceae</taxon>
        <taxon>Apostasioideae</taxon>
        <taxon>Apostasia</taxon>
    </lineage>
</organism>
<dbReference type="InterPro" id="IPR016024">
    <property type="entry name" value="ARM-type_fold"/>
</dbReference>
<dbReference type="PROSITE" id="PS51698">
    <property type="entry name" value="U_BOX"/>
    <property type="match status" value="1"/>
</dbReference>
<dbReference type="Pfam" id="PF23628">
    <property type="entry name" value="ARM_LIN_C"/>
    <property type="match status" value="1"/>
</dbReference>
<dbReference type="SUPFAM" id="SSF48371">
    <property type="entry name" value="ARM repeat"/>
    <property type="match status" value="1"/>
</dbReference>
<protein>
    <recommendedName>
        <fullName evidence="3">RING-type E3 ubiquitin transferase</fullName>
        <ecNumber evidence="3">2.3.2.27</ecNumber>
    </recommendedName>
</protein>
<dbReference type="PANTHER" id="PTHR35549">
    <property type="entry name" value="OS04G0584500 PROTEIN"/>
    <property type="match status" value="1"/>
</dbReference>
<dbReference type="Pfam" id="PF23568">
    <property type="entry name" value="ARM_LIN"/>
    <property type="match status" value="1"/>
</dbReference>
<sequence>MASSAPSKEPRYFPTGKAPEVEMETLEDLLAEDGFKRLRSKRRPGRIGGTASAATASRNSSLTDPHIGSYGSGLQPERTRSDVVTRRSTSIMSEKGWFTEPRPTNFSGRKLGSVDLYEEHSPNVQDRKGRHSNLLEETMEFGGRSGKYHWYVNNVEELDRSHSSRSSSCSKDGHSENVHERLGHYRGYKNTLFEVDEKTSEKTITFPVKSDLKKIGDGCPVPSLDDASLKAIASILNSFVNQLIENGKSRSFLSQNCASSLKSGVLKERIKLKDGVISTLNEAIGAVEKIITDGFNQLEIKKTSLKLSVISGLTSMKSDDGCTSGIANSHLAACAHLYLSILYKIQKKDKVSAKHLLQVFCDSPHNARTKLLPELWDRIFLPQFSLLNAWYDEKVQSVQGTSGMRMKLEHLEKVHNEVLDTGTCQFAAYYMDWLMGDNMSPSLPSIAIPFLSFPEIYTDSNTSVAVESVSSRNSVPSHTMISRSLYESILSPSKKIGTTYEMESEEEEDAKYKEVETDHSHSNDWRIRFDGFDQENEETGSQSPNSGPYSVEGLQENQMAGSRDSDAYSEENEACSVYWMDETDSKNRLSYSRSIKESSRIPLDFLCPLTGKLLKDPVTLVSGFTFERVAIKEWFDQGNKTCPVTGQTLNSSSIPETNVVLKQMINEWIAKCFRDLSSSSEGSFSRQKGHCNSNFSRALLLIEQLLVGFGVVDEKKNIQLLMSLGGMLFLTEVIGLGSLEEQSHAAELLLRCIKADGCYRNYIAMNIGIPFLLELVNCKEFGLRNNAVLLLIELFWLKRMEIMFFLSGLKEDAICETMHELLACLQCSVPEERVLIAVLLLQFAQMVETQKVSGYKKEAIDCIIVALDCCLSNGKIIANCRRALLTLGGHFSSSGEILTETWLLKQAGYDDFSSYTKEDLILSKEESNERETWLKEMALSLLGYGKKLFVETLSKCLDSRSPDLVRVCLATTAWLSRALSSLSPAAFPASSFFVIILPRLKESLMNDLDTKNRVLASLSLLNFSRISEFRIPIITFADEIHDPLNSLAKVTWTAKMLYQDIFAETL</sequence>
<dbReference type="EC" id="2.3.2.27" evidence="3"/>
<feature type="region of interest" description="Disordered" evidence="5">
    <location>
        <begin position="1"/>
        <end position="20"/>
    </location>
</feature>
<dbReference type="InterPro" id="IPR011989">
    <property type="entry name" value="ARM-like"/>
</dbReference>
<evidence type="ECO:0000313" key="8">
    <source>
        <dbReference type="Proteomes" id="UP000236161"/>
    </source>
</evidence>
<gene>
    <name evidence="7" type="primary">CERBERUS</name>
    <name evidence="7" type="ORF">AXF42_Ash018147</name>
</gene>
<keyword evidence="4" id="KW-0808">Transferase</keyword>
<comment type="catalytic activity">
    <reaction evidence="1">
        <text>S-ubiquitinyl-[E2 ubiquitin-conjugating enzyme]-L-cysteine + [acceptor protein]-L-lysine = [E2 ubiquitin-conjugating enzyme]-L-cysteine + N(6)-ubiquitinyl-[acceptor protein]-L-lysine.</text>
        <dbReference type="EC" id="2.3.2.27"/>
    </reaction>
</comment>
<dbReference type="AlphaFoldDB" id="A0A2I0AF15"/>
<proteinExistence type="predicted"/>
<dbReference type="CDD" id="cd16664">
    <property type="entry name" value="RING-Ubox_PUB"/>
    <property type="match status" value="1"/>
</dbReference>
<dbReference type="Gene3D" id="1.25.10.10">
    <property type="entry name" value="Leucine-rich Repeat Variant"/>
    <property type="match status" value="1"/>
</dbReference>
<name>A0A2I0AF15_9ASPA</name>
<dbReference type="UniPathway" id="UPA00143"/>
<dbReference type="InterPro" id="IPR013083">
    <property type="entry name" value="Znf_RING/FYVE/PHD"/>
</dbReference>
<evidence type="ECO:0000256" key="4">
    <source>
        <dbReference type="ARBA" id="ARBA00022679"/>
    </source>
</evidence>
<dbReference type="Proteomes" id="UP000236161">
    <property type="component" value="Unassembled WGS sequence"/>
</dbReference>
<dbReference type="STRING" id="1088818.A0A2I0AF15"/>
<feature type="region of interest" description="Disordered" evidence="5">
    <location>
        <begin position="35"/>
        <end position="87"/>
    </location>
</feature>
<accession>A0A2I0AF15</accession>
<dbReference type="InterPro" id="IPR003613">
    <property type="entry name" value="Ubox_domain"/>
</dbReference>
<feature type="region of interest" description="Disordered" evidence="5">
    <location>
        <begin position="497"/>
        <end position="518"/>
    </location>
</feature>
<dbReference type="GO" id="GO:0061630">
    <property type="term" value="F:ubiquitin protein ligase activity"/>
    <property type="evidence" value="ECO:0007669"/>
    <property type="project" value="UniProtKB-EC"/>
</dbReference>
<evidence type="ECO:0000256" key="3">
    <source>
        <dbReference type="ARBA" id="ARBA00012483"/>
    </source>
</evidence>
<comment type="pathway">
    <text evidence="2">Protein modification; protein ubiquitination.</text>
</comment>
<dbReference type="EMBL" id="KZ451984">
    <property type="protein sequence ID" value="PKA54137.1"/>
    <property type="molecule type" value="Genomic_DNA"/>
</dbReference>
<evidence type="ECO:0000256" key="5">
    <source>
        <dbReference type="SAM" id="MobiDB-lite"/>
    </source>
</evidence>
<keyword evidence="8" id="KW-1185">Reference proteome</keyword>
<dbReference type="Pfam" id="PF04564">
    <property type="entry name" value="U-box"/>
    <property type="match status" value="1"/>
</dbReference>
<evidence type="ECO:0000256" key="1">
    <source>
        <dbReference type="ARBA" id="ARBA00000900"/>
    </source>
</evidence>
<dbReference type="SMART" id="SM00504">
    <property type="entry name" value="Ubox"/>
    <property type="match status" value="1"/>
</dbReference>
<dbReference type="InterPro" id="IPR045210">
    <property type="entry name" value="RING-Ubox_PUB"/>
</dbReference>
<dbReference type="InterPro" id="IPR055566">
    <property type="entry name" value="ARM_LIN"/>
</dbReference>
<dbReference type="Gene3D" id="3.30.40.10">
    <property type="entry name" value="Zinc/RING finger domain, C3HC4 (zinc finger)"/>
    <property type="match status" value="1"/>
</dbReference>
<reference evidence="7 8" key="1">
    <citation type="journal article" date="2017" name="Nature">
        <title>The Apostasia genome and the evolution of orchids.</title>
        <authorList>
            <person name="Zhang G.Q."/>
            <person name="Liu K.W."/>
            <person name="Li Z."/>
            <person name="Lohaus R."/>
            <person name="Hsiao Y.Y."/>
            <person name="Niu S.C."/>
            <person name="Wang J.Y."/>
            <person name="Lin Y.C."/>
            <person name="Xu Q."/>
            <person name="Chen L.J."/>
            <person name="Yoshida K."/>
            <person name="Fujiwara S."/>
            <person name="Wang Z.W."/>
            <person name="Zhang Y.Q."/>
            <person name="Mitsuda N."/>
            <person name="Wang M."/>
            <person name="Liu G.H."/>
            <person name="Pecoraro L."/>
            <person name="Huang H.X."/>
            <person name="Xiao X.J."/>
            <person name="Lin M."/>
            <person name="Wu X.Y."/>
            <person name="Wu W.L."/>
            <person name="Chen Y.Y."/>
            <person name="Chang S.B."/>
            <person name="Sakamoto S."/>
            <person name="Ohme-Takagi M."/>
            <person name="Yagi M."/>
            <person name="Zeng S.J."/>
            <person name="Shen C.Y."/>
            <person name="Yeh C.M."/>
            <person name="Luo Y.B."/>
            <person name="Tsai W.C."/>
            <person name="Van de Peer Y."/>
            <person name="Liu Z.J."/>
        </authorList>
    </citation>
    <scope>NUCLEOTIDE SEQUENCE [LARGE SCALE GENOMIC DNA]</scope>
    <source>
        <strain evidence="8">cv. Shenzhen</strain>
        <tissue evidence="7">Stem</tissue>
    </source>
</reference>
<feature type="domain" description="U-box" evidence="6">
    <location>
        <begin position="600"/>
        <end position="675"/>
    </location>
</feature>
<evidence type="ECO:0000313" key="7">
    <source>
        <dbReference type="EMBL" id="PKA54137.1"/>
    </source>
</evidence>
<dbReference type="OrthoDB" id="10064100at2759"/>
<evidence type="ECO:0000259" key="6">
    <source>
        <dbReference type="PROSITE" id="PS51698"/>
    </source>
</evidence>
<dbReference type="InterPro" id="IPR056512">
    <property type="entry name" value="LIN_N"/>
</dbReference>